<dbReference type="InterPro" id="IPR003660">
    <property type="entry name" value="HAMP_dom"/>
</dbReference>
<evidence type="ECO:0000256" key="5">
    <source>
        <dbReference type="ARBA" id="ARBA00022989"/>
    </source>
</evidence>
<keyword evidence="2" id="KW-1003">Cell membrane</keyword>
<dbReference type="Gene3D" id="3.30.450.20">
    <property type="entry name" value="PAS domain"/>
    <property type="match status" value="1"/>
</dbReference>
<dbReference type="SMART" id="SM00304">
    <property type="entry name" value="HAMP"/>
    <property type="match status" value="1"/>
</dbReference>
<dbReference type="RefSeq" id="WP_143317693.1">
    <property type="nucleotide sequence ID" value="NZ_JACSRA010000016.1"/>
</dbReference>
<evidence type="ECO:0000256" key="8">
    <source>
        <dbReference type="ARBA" id="ARBA00029447"/>
    </source>
</evidence>
<reference evidence="13 14" key="1">
    <citation type="submission" date="2020-08" db="EMBL/GenBank/DDBJ databases">
        <title>A Genomic Blueprint of the Chicken Gut Microbiome.</title>
        <authorList>
            <person name="Gilroy R."/>
            <person name="Ravi A."/>
            <person name="Getino M."/>
            <person name="Pursley I."/>
            <person name="Horton D.L."/>
            <person name="Alikhan N.-F."/>
            <person name="Baker D."/>
            <person name="Gharbi K."/>
            <person name="Hall N."/>
            <person name="Watson M."/>
            <person name="Adriaenssens E.M."/>
            <person name="Foster-Nyarko E."/>
            <person name="Jarju S."/>
            <person name="Secka A."/>
            <person name="Antonio M."/>
            <person name="Oren A."/>
            <person name="Chaudhuri R."/>
            <person name="La Ragione R.M."/>
            <person name="Hildebrand F."/>
            <person name="Pallen M.J."/>
        </authorList>
    </citation>
    <scope>NUCLEOTIDE SEQUENCE [LARGE SCALE GENOMIC DNA]</scope>
    <source>
        <strain evidence="13 14">Sa3CVN1</strain>
    </source>
</reference>
<evidence type="ECO:0000256" key="1">
    <source>
        <dbReference type="ARBA" id="ARBA00004651"/>
    </source>
</evidence>
<feature type="domain" description="Methyl-accepting transducer" evidence="11">
    <location>
        <begin position="369"/>
        <end position="640"/>
    </location>
</feature>
<evidence type="ECO:0000259" key="11">
    <source>
        <dbReference type="PROSITE" id="PS50111"/>
    </source>
</evidence>
<evidence type="ECO:0000256" key="9">
    <source>
        <dbReference type="PROSITE-ProRule" id="PRU00284"/>
    </source>
</evidence>
<dbReference type="Gene3D" id="6.10.340.10">
    <property type="match status" value="1"/>
</dbReference>
<evidence type="ECO:0000256" key="2">
    <source>
        <dbReference type="ARBA" id="ARBA00022475"/>
    </source>
</evidence>
<dbReference type="PANTHER" id="PTHR32089">
    <property type="entry name" value="METHYL-ACCEPTING CHEMOTAXIS PROTEIN MCPB"/>
    <property type="match status" value="1"/>
</dbReference>
<dbReference type="CDD" id="cd11386">
    <property type="entry name" value="MCP_signal"/>
    <property type="match status" value="1"/>
</dbReference>
<dbReference type="SUPFAM" id="SSF58104">
    <property type="entry name" value="Methyl-accepting chemotaxis protein (MCP) signaling domain"/>
    <property type="match status" value="1"/>
</dbReference>
<dbReference type="Pfam" id="PF02743">
    <property type="entry name" value="dCache_1"/>
    <property type="match status" value="1"/>
</dbReference>
<keyword evidence="4 10" id="KW-0812">Transmembrane</keyword>
<name>A0ABR8PUR7_9CLOT</name>
<dbReference type="InterPro" id="IPR029151">
    <property type="entry name" value="Sensor-like_sf"/>
</dbReference>
<evidence type="ECO:0000313" key="14">
    <source>
        <dbReference type="Proteomes" id="UP000627781"/>
    </source>
</evidence>
<feature type="domain" description="HAMP" evidence="12">
    <location>
        <begin position="297"/>
        <end position="350"/>
    </location>
</feature>
<dbReference type="PANTHER" id="PTHR32089:SF112">
    <property type="entry name" value="LYSOZYME-LIKE PROTEIN-RELATED"/>
    <property type="match status" value="1"/>
</dbReference>
<protein>
    <submittedName>
        <fullName evidence="13">Methyl-accepting chemotaxis protein</fullName>
    </submittedName>
</protein>
<evidence type="ECO:0000256" key="10">
    <source>
        <dbReference type="SAM" id="Phobius"/>
    </source>
</evidence>
<dbReference type="CDD" id="cd06225">
    <property type="entry name" value="HAMP"/>
    <property type="match status" value="1"/>
</dbReference>
<keyword evidence="14" id="KW-1185">Reference proteome</keyword>
<evidence type="ECO:0000256" key="3">
    <source>
        <dbReference type="ARBA" id="ARBA00022500"/>
    </source>
</evidence>
<evidence type="ECO:0000256" key="4">
    <source>
        <dbReference type="ARBA" id="ARBA00022692"/>
    </source>
</evidence>
<dbReference type="Pfam" id="PF00015">
    <property type="entry name" value="MCPsignal"/>
    <property type="match status" value="1"/>
</dbReference>
<dbReference type="CDD" id="cd18774">
    <property type="entry name" value="PDC2_HK_sensor"/>
    <property type="match status" value="1"/>
</dbReference>
<accession>A0ABR8PUR7</accession>
<dbReference type="EMBL" id="JACSRA010000016">
    <property type="protein sequence ID" value="MBD7911912.1"/>
    <property type="molecule type" value="Genomic_DNA"/>
</dbReference>
<dbReference type="Proteomes" id="UP000627781">
    <property type="component" value="Unassembled WGS sequence"/>
</dbReference>
<sequence length="656" mass="70491">MNIRKKLTLILLLASSLPLAIFISISFSFSQNSSTENAMAENLKKAEIVQAEIKNLANENLTGIRVLSKNPLIRTMDSEKIKPILVEAKNVYPNISSIVVSKVDGNQLVRSDNEATSNISDRSFFKSAIKGDEEVISEILIAKNTGKPITVLATPIMDKENGNITGVIQGTINLTNLDNFVKNLSTDNVTVYVLDKEGKMLAHPTETFKTLDERKDLSNYEYVKNGLSGNSGSEEILVDGEKKLISFVQDKKTGWLVCAEISKKVAIEKSVQSSILTAAIGLIILVIVCAIVFILSGRSVAPIKLLLSAANNVADGNLNINKLDISSKDEIGELSKAFEKMVSNLNEMVNSIKSYSSNVSEASTEMISVCEQQAMASTSTAENSNEIADGTEQVNLSINKISSNMRNLDNAVDDINKKSTAVSSAVKDASNYSEMGSKALVKVNSSIDGIQSSVNETALVIGKLNEHTKAIGQITEVIKGISEQTNLLALNAAIEAARAGEQGKGFAVVADEVRKLAEQSGEAAGQVSEIIDGIQKETENVTVVMNKGIDDVKGGSKVIKETNEYFEQIFKAIQNISTNMEEVTVSITSVAKEEEAISNNLDAMVSLSEKVNGEIQGISAATEEQVASIEEMTASAQGLGEMAVNLKSLINKFKTE</sequence>
<dbReference type="Gene3D" id="1.10.287.950">
    <property type="entry name" value="Methyl-accepting chemotaxis protein"/>
    <property type="match status" value="1"/>
</dbReference>
<comment type="subcellular location">
    <subcellularLocation>
        <location evidence="1">Cell membrane</location>
        <topology evidence="1">Multi-pass membrane protein</topology>
    </subcellularLocation>
</comment>
<gene>
    <name evidence="13" type="ORF">H9661_11125</name>
</gene>
<dbReference type="PROSITE" id="PS50885">
    <property type="entry name" value="HAMP"/>
    <property type="match status" value="1"/>
</dbReference>
<keyword evidence="3" id="KW-0145">Chemotaxis</keyword>
<feature type="transmembrane region" description="Helical" evidence="10">
    <location>
        <begin position="275"/>
        <end position="295"/>
    </location>
</feature>
<comment type="similarity">
    <text evidence="8">Belongs to the methyl-accepting chemotaxis (MCP) protein family.</text>
</comment>
<evidence type="ECO:0000259" key="12">
    <source>
        <dbReference type="PROSITE" id="PS50885"/>
    </source>
</evidence>
<keyword evidence="6 10" id="KW-0472">Membrane</keyword>
<proteinExistence type="inferred from homology"/>
<organism evidence="13 14">
    <name type="scientific">Clostridium cibarium</name>
    <dbReference type="NCBI Taxonomy" id="2762247"/>
    <lineage>
        <taxon>Bacteria</taxon>
        <taxon>Bacillati</taxon>
        <taxon>Bacillota</taxon>
        <taxon>Clostridia</taxon>
        <taxon>Eubacteriales</taxon>
        <taxon>Clostridiaceae</taxon>
        <taxon>Clostridium</taxon>
    </lineage>
</organism>
<evidence type="ECO:0000313" key="13">
    <source>
        <dbReference type="EMBL" id="MBD7911912.1"/>
    </source>
</evidence>
<evidence type="ECO:0000256" key="6">
    <source>
        <dbReference type="ARBA" id="ARBA00023136"/>
    </source>
</evidence>
<dbReference type="Pfam" id="PF00672">
    <property type="entry name" value="HAMP"/>
    <property type="match status" value="1"/>
</dbReference>
<dbReference type="SMART" id="SM00283">
    <property type="entry name" value="MA"/>
    <property type="match status" value="1"/>
</dbReference>
<keyword evidence="7 9" id="KW-0807">Transducer</keyword>
<keyword evidence="5 10" id="KW-1133">Transmembrane helix</keyword>
<dbReference type="InterPro" id="IPR004089">
    <property type="entry name" value="MCPsignal_dom"/>
</dbReference>
<evidence type="ECO:0000256" key="7">
    <source>
        <dbReference type="ARBA" id="ARBA00023224"/>
    </source>
</evidence>
<dbReference type="PROSITE" id="PS50111">
    <property type="entry name" value="CHEMOTAXIS_TRANSDUC_2"/>
    <property type="match status" value="1"/>
</dbReference>
<dbReference type="CDD" id="cd12914">
    <property type="entry name" value="PDC1_DGC_like"/>
    <property type="match status" value="1"/>
</dbReference>
<dbReference type="InterPro" id="IPR033479">
    <property type="entry name" value="dCache_1"/>
</dbReference>
<comment type="caution">
    <text evidence="13">The sequence shown here is derived from an EMBL/GenBank/DDBJ whole genome shotgun (WGS) entry which is preliminary data.</text>
</comment>
<dbReference type="SUPFAM" id="SSF103190">
    <property type="entry name" value="Sensory domain-like"/>
    <property type="match status" value="1"/>
</dbReference>